<proteinExistence type="predicted"/>
<dbReference type="Proteomes" id="UP000196027">
    <property type="component" value="Chromosome"/>
</dbReference>
<evidence type="ECO:0000313" key="1">
    <source>
        <dbReference type="EMBL" id="ARU54119.1"/>
    </source>
</evidence>
<dbReference type="SUPFAM" id="SSF48371">
    <property type="entry name" value="ARM repeat"/>
    <property type="match status" value="2"/>
</dbReference>
<evidence type="ECO:0000313" key="2">
    <source>
        <dbReference type="Proteomes" id="UP000196027"/>
    </source>
</evidence>
<dbReference type="KEGG" id="ome:OLMES_0010"/>
<sequence length="437" mass="49832">MNLLEKLKMRFSRQEGLEDLLSQSSNWDGYKRENAVRRLGMLGNPIALPDLFLRVNDWVPQVRSAAREAILRIAQAQNAEAFVHSLPQLYHLNVCGRDDHSEFIETIESFLLNDDNKQCLVGGLQDDDALVVRHCISLIIDHNLLSASEVVNKGLAHPDVIVRFKAAGFLRKLEMEQLNIALQVALNDSFMPIRREAFQLAIRNQENPSLLAKQYLFDRHPSIREIAIKFLKSNDLNVEVDYIGELSSQQVSKRRIAIWGIGALRVSEEIGKVQELLNDQFPSVRKQALTTLFQLSGEKSERDLFDGLIDESSSVCKEAARLIPKIGLALGADQLLQIVKRSSHYHTLASCVGLARRINKWERIIFIASLYNNKYEQYLTENELNGAMRLWDIEFNRSAAQPTPDQLTRLTELYHSTDMLKRNKSMSFTLKSYGVEL</sequence>
<dbReference type="OrthoDB" id="6534366at2"/>
<dbReference type="InterPro" id="IPR016024">
    <property type="entry name" value="ARM-type_fold"/>
</dbReference>
<dbReference type="RefSeq" id="WP_087459354.1">
    <property type="nucleotide sequence ID" value="NZ_CP021425.1"/>
</dbReference>
<dbReference type="EMBL" id="CP021425">
    <property type="protein sequence ID" value="ARU54119.1"/>
    <property type="molecule type" value="Genomic_DNA"/>
</dbReference>
<reference evidence="1 2" key="1">
    <citation type="submission" date="2017-05" db="EMBL/GenBank/DDBJ databases">
        <title>Genomic insights into alkan degradation activity of Oleiphilus messinensis.</title>
        <authorList>
            <person name="Kozyavkin S.A."/>
            <person name="Slesarev A.I."/>
            <person name="Golyshin P.N."/>
            <person name="Korzhenkov A."/>
            <person name="Golyshina O.N."/>
            <person name="Toshchakov S.V."/>
        </authorList>
    </citation>
    <scope>NUCLEOTIDE SEQUENCE [LARGE SCALE GENOMIC DNA]</scope>
    <source>
        <strain evidence="1 2">ME102</strain>
    </source>
</reference>
<name>A0A1Y0I1M6_9GAMM</name>
<dbReference type="Gene3D" id="1.25.10.10">
    <property type="entry name" value="Leucine-rich Repeat Variant"/>
    <property type="match status" value="2"/>
</dbReference>
<keyword evidence="2" id="KW-1185">Reference proteome</keyword>
<dbReference type="InterPro" id="IPR011989">
    <property type="entry name" value="ARM-like"/>
</dbReference>
<dbReference type="AlphaFoldDB" id="A0A1Y0I1M6"/>
<organism evidence="1 2">
    <name type="scientific">Oleiphilus messinensis</name>
    <dbReference type="NCBI Taxonomy" id="141451"/>
    <lineage>
        <taxon>Bacteria</taxon>
        <taxon>Pseudomonadati</taxon>
        <taxon>Pseudomonadota</taxon>
        <taxon>Gammaproteobacteria</taxon>
        <taxon>Oceanospirillales</taxon>
        <taxon>Oleiphilaceae</taxon>
        <taxon>Oleiphilus</taxon>
    </lineage>
</organism>
<accession>A0A1Y0I1M6</accession>
<gene>
    <name evidence="1" type="ORF">OLMES_0010</name>
</gene>
<protein>
    <submittedName>
        <fullName evidence="1">HEAT repeat-containing protein</fullName>
    </submittedName>
</protein>